<keyword evidence="3" id="KW-0503">Monooxygenase</keyword>
<feature type="transmembrane region" description="Helical" evidence="2">
    <location>
        <begin position="480"/>
        <end position="505"/>
    </location>
</feature>
<dbReference type="InterPro" id="IPR036188">
    <property type="entry name" value="FAD/NAD-bd_sf"/>
</dbReference>
<gene>
    <name evidence="3" type="ORF">A0H81_04982</name>
</gene>
<dbReference type="OMA" id="TWWVNSY"/>
<evidence type="ECO:0000256" key="2">
    <source>
        <dbReference type="SAM" id="Phobius"/>
    </source>
</evidence>
<comment type="similarity">
    <text evidence="1">Belongs to the FAD-binding monooxygenase family.</text>
</comment>
<dbReference type="AlphaFoldDB" id="A0A1C7MER2"/>
<evidence type="ECO:0000313" key="4">
    <source>
        <dbReference type="Proteomes" id="UP000092993"/>
    </source>
</evidence>
<proteinExistence type="inferred from homology"/>
<dbReference type="STRING" id="5627.A0A1C7MER2"/>
<accession>A0A1C7MER2</accession>
<dbReference type="Gene3D" id="3.50.50.60">
    <property type="entry name" value="FAD/NAD(P)-binding domain"/>
    <property type="match status" value="2"/>
</dbReference>
<keyword evidence="4" id="KW-1185">Reference proteome</keyword>
<keyword evidence="2" id="KW-0472">Membrane</keyword>
<dbReference type="Pfam" id="PF13450">
    <property type="entry name" value="NAD_binding_8"/>
    <property type="match status" value="1"/>
</dbReference>
<dbReference type="OrthoDB" id="74360at2759"/>
<keyword evidence="2" id="KW-1133">Transmembrane helix</keyword>
<evidence type="ECO:0000256" key="1">
    <source>
        <dbReference type="ARBA" id="ARBA00010139"/>
    </source>
</evidence>
<dbReference type="Proteomes" id="UP000092993">
    <property type="component" value="Unassembled WGS sequence"/>
</dbReference>
<dbReference type="EMBL" id="LUGG01000004">
    <property type="protein sequence ID" value="OBZ75288.1"/>
    <property type="molecule type" value="Genomic_DNA"/>
</dbReference>
<keyword evidence="3" id="KW-0560">Oxidoreductase</keyword>
<reference evidence="3 4" key="1">
    <citation type="submission" date="2016-03" db="EMBL/GenBank/DDBJ databases">
        <title>Whole genome sequencing of Grifola frondosa 9006-11.</title>
        <authorList>
            <person name="Min B."/>
            <person name="Park H."/>
            <person name="Kim J.-G."/>
            <person name="Cho H."/>
            <person name="Oh Y.-L."/>
            <person name="Kong W.-S."/>
            <person name="Choi I.-G."/>
        </authorList>
    </citation>
    <scope>NUCLEOTIDE SEQUENCE [LARGE SCALE GENOMIC DNA]</scope>
    <source>
        <strain evidence="3 4">9006-11</strain>
    </source>
</reference>
<dbReference type="PANTHER" id="PTHR42877:SF5">
    <property type="entry name" value="L-ORNITHINE N(5)-MONOOXYGENASE-RELATED"/>
    <property type="match status" value="1"/>
</dbReference>
<sequence length="529" mass="59327">MSASKGSCTKKKIVVVGAGSAGLTFVIGLKRQLNFHDVIIYEKAPSIGGTWRDNTYPGCGSDTYGHWYCLSTDLNPKFSGTRVSQPELLDYWETLVEKYDIGKHIVCNSEVISIAWDNDEQLYHVIVEDCITRARTTTDAHVVTSAIGFLNIPSFPKDLIAALPPLSSSRSLRRIRVFKSSTSAEVRLGSFPSDIEKWIFANVPLVLRLYRISVMLKFEMMWVAFAGKTNFIRSIVQKNCLRYMKSVVPAEYHDRLTPQYPIGCKRLVVDSPKDGYLAALRRPNMSINWDGITEITEDGVITKKGDHILFDVIVVATGYVTNVFPFLVHGRTGETLQDFYRAQGGPAAYLGTSTPGFPNFYILTGPNTITAHGSTVCMQEIQVNYSLRLVKPVLDGLVSSFEVTAEAFDAYNRKLQKPLSESVFSQCASWSRVDGNKKNFLSFPGPVALFWWRLRQPKWSHYRAVGPENWQRRSQRLKKILSLILVTSIVGVITIARTSIALASLDKLPKFLRELAQLHIFGRNSEAMS</sequence>
<dbReference type="PANTHER" id="PTHR42877">
    <property type="entry name" value="L-ORNITHINE N(5)-MONOOXYGENASE-RELATED"/>
    <property type="match status" value="1"/>
</dbReference>
<dbReference type="InterPro" id="IPR051209">
    <property type="entry name" value="FAD-bind_Monooxygenase_sf"/>
</dbReference>
<keyword evidence="2" id="KW-0812">Transmembrane</keyword>
<dbReference type="GO" id="GO:0004497">
    <property type="term" value="F:monooxygenase activity"/>
    <property type="evidence" value="ECO:0007669"/>
    <property type="project" value="UniProtKB-KW"/>
</dbReference>
<comment type="caution">
    <text evidence="3">The sequence shown here is derived from an EMBL/GenBank/DDBJ whole genome shotgun (WGS) entry which is preliminary data.</text>
</comment>
<dbReference type="SUPFAM" id="SSF51905">
    <property type="entry name" value="FAD/NAD(P)-binding domain"/>
    <property type="match status" value="1"/>
</dbReference>
<organism evidence="3 4">
    <name type="scientific">Grifola frondosa</name>
    <name type="common">Maitake</name>
    <name type="synonym">Polyporus frondosus</name>
    <dbReference type="NCBI Taxonomy" id="5627"/>
    <lineage>
        <taxon>Eukaryota</taxon>
        <taxon>Fungi</taxon>
        <taxon>Dikarya</taxon>
        <taxon>Basidiomycota</taxon>
        <taxon>Agaricomycotina</taxon>
        <taxon>Agaricomycetes</taxon>
        <taxon>Polyporales</taxon>
        <taxon>Grifolaceae</taxon>
        <taxon>Grifola</taxon>
    </lineage>
</organism>
<evidence type="ECO:0000313" key="3">
    <source>
        <dbReference type="EMBL" id="OBZ75288.1"/>
    </source>
</evidence>
<protein>
    <submittedName>
        <fullName evidence="3">Baeyer-Villiger monooxygenase</fullName>
    </submittedName>
</protein>
<name>A0A1C7MER2_GRIFR</name>